<evidence type="ECO:0000313" key="3">
    <source>
        <dbReference type="Proteomes" id="UP000184047"/>
    </source>
</evidence>
<dbReference type="Gene3D" id="2.60.40.2130">
    <property type="entry name" value="F-spondin domain"/>
    <property type="match status" value="2"/>
</dbReference>
<evidence type="ECO:0000256" key="1">
    <source>
        <dbReference type="SAM" id="SignalP"/>
    </source>
</evidence>
<dbReference type="EMBL" id="FQWT01000003">
    <property type="protein sequence ID" value="SHH34172.1"/>
    <property type="molecule type" value="Genomic_DNA"/>
</dbReference>
<dbReference type="RefSeq" id="WP_073063550.1">
    <property type="nucleotide sequence ID" value="NZ_FQWT01000003.1"/>
</dbReference>
<accession>A0A1M5S6B6</accession>
<gene>
    <name evidence="2" type="ORF">SAMN05421866_2655</name>
</gene>
<name>A0A1M5S6B6_9FLAO</name>
<dbReference type="Proteomes" id="UP000184047">
    <property type="component" value="Unassembled WGS sequence"/>
</dbReference>
<dbReference type="NCBIfam" id="NF038123">
    <property type="entry name" value="NF038123_dom"/>
    <property type="match status" value="2"/>
</dbReference>
<keyword evidence="1" id="KW-0732">Signal</keyword>
<dbReference type="AlphaFoldDB" id="A0A1M5S6B6"/>
<dbReference type="eggNOG" id="ENOG502Z7TP">
    <property type="taxonomic scope" value="Bacteria"/>
</dbReference>
<sequence length="433" mass="45134">MQFVKFKLPLGLLSMLSVLAVSSCSSDDDGEMLVSDTATITVENVIEGKALTQYGTFQNTGSSPVINPGESASFTFYAGKGQAVSFAAMYGNSNDLFFAPANPGILLYQNNGDPVTGDVSSQIKLWDNGTRVNEAPGSTVTHPGTAETNVKNVAEVAGTDDQGHAYLPASQLLKAEITHEGGTKFTLKLTNTSGGTANATPISAGAWAVSHISGTTLLKQDPIFSPGKPSANGLTDLAETGKTTPLEQYLTGITGPNSAFSPVLVVVYSGNDNPIFKTGENDRGQGLKELSQQGNADVLAAFLKTKPGVKQVFVLKDPATSILQPRINGNNGGKASQVISAQKGDRIALATMYAQSNDWFIAATNNGVDGSTRGDISSIMGLFDSGTLESSFPGAHIGTGPAQAESQPVQQLANPNQFNTLPSLPQMIKVTIQ</sequence>
<keyword evidence="3" id="KW-1185">Reference proteome</keyword>
<evidence type="ECO:0000313" key="2">
    <source>
        <dbReference type="EMBL" id="SHH34172.1"/>
    </source>
</evidence>
<dbReference type="OrthoDB" id="1013900at2"/>
<protein>
    <recommendedName>
        <fullName evidence="4">Spondin_N</fullName>
    </recommendedName>
</protein>
<evidence type="ECO:0008006" key="4">
    <source>
        <dbReference type="Google" id="ProtNLM"/>
    </source>
</evidence>
<feature type="signal peptide" evidence="1">
    <location>
        <begin position="1"/>
        <end position="20"/>
    </location>
</feature>
<dbReference type="InterPro" id="IPR009465">
    <property type="entry name" value="Spondin_N"/>
</dbReference>
<dbReference type="PROSITE" id="PS51257">
    <property type="entry name" value="PROKAR_LIPOPROTEIN"/>
    <property type="match status" value="1"/>
</dbReference>
<organism evidence="2 3">
    <name type="scientific">Chryseobacterium oranimense</name>
    <dbReference type="NCBI Taxonomy" id="421058"/>
    <lineage>
        <taxon>Bacteria</taxon>
        <taxon>Pseudomonadati</taxon>
        <taxon>Bacteroidota</taxon>
        <taxon>Flavobacteriia</taxon>
        <taxon>Flavobacteriales</taxon>
        <taxon>Weeksellaceae</taxon>
        <taxon>Chryseobacterium group</taxon>
        <taxon>Chryseobacterium</taxon>
    </lineage>
</organism>
<proteinExistence type="predicted"/>
<feature type="chain" id="PRO_5009913640" description="Spondin_N" evidence="1">
    <location>
        <begin position="21"/>
        <end position="433"/>
    </location>
</feature>
<dbReference type="STRING" id="421058.SAMN05421866_2655"/>
<reference evidence="3" key="1">
    <citation type="submission" date="2016-11" db="EMBL/GenBank/DDBJ databases">
        <authorList>
            <person name="Varghese N."/>
            <person name="Submissions S."/>
        </authorList>
    </citation>
    <scope>NUCLEOTIDE SEQUENCE [LARGE SCALE GENOMIC DNA]</scope>
    <source>
        <strain evidence="3">DSM 19055</strain>
    </source>
</reference>
<dbReference type="InterPro" id="IPR038678">
    <property type="entry name" value="Spondin_N_sf"/>
</dbReference>